<sequence>MHDQVRPHLQNQPSLFPLNGESSPLVVYPNSSKPDQMQEIIEKVSLPPYLELFGRRLTPGWSVWGNEITRTLFDQEVLEI</sequence>
<reference evidence="3 4" key="1">
    <citation type="journal article" date="2014" name="Nature">
        <title>An environmental bacterial taxon with a large and distinct metabolic repertoire.</title>
        <authorList>
            <person name="Wilson M.C."/>
            <person name="Mori T."/>
            <person name="Ruckert C."/>
            <person name="Uria A.R."/>
            <person name="Helf M.J."/>
            <person name="Takada K."/>
            <person name="Gernert C."/>
            <person name="Steffens U.A."/>
            <person name="Heycke N."/>
            <person name="Schmitt S."/>
            <person name="Rinke C."/>
            <person name="Helfrich E.J."/>
            <person name="Brachmann A.O."/>
            <person name="Gurgui C."/>
            <person name="Wakimoto T."/>
            <person name="Kracht M."/>
            <person name="Crusemann M."/>
            <person name="Hentschel U."/>
            <person name="Abe I."/>
            <person name="Matsunaga S."/>
            <person name="Kalinowski J."/>
            <person name="Takeyama H."/>
            <person name="Piel J."/>
        </authorList>
    </citation>
    <scope>NUCLEOTIDE SEQUENCE [LARGE SCALE GENOMIC DNA]</scope>
    <source>
        <strain evidence="4">TSY2</strain>
    </source>
</reference>
<evidence type="ECO:0000313" key="4">
    <source>
        <dbReference type="Proteomes" id="UP000019140"/>
    </source>
</evidence>
<dbReference type="InterPro" id="IPR007757">
    <property type="entry name" value="MT-A70-like"/>
</dbReference>
<gene>
    <name evidence="3" type="ORF">ETSY2_06370</name>
</gene>
<comment type="similarity">
    <text evidence="1">Belongs to the MT-A70-like family.</text>
</comment>
<organism evidence="3 4">
    <name type="scientific">Candidatus Entotheonella gemina</name>
    <dbReference type="NCBI Taxonomy" id="1429439"/>
    <lineage>
        <taxon>Bacteria</taxon>
        <taxon>Pseudomonadati</taxon>
        <taxon>Nitrospinota/Tectimicrobiota group</taxon>
        <taxon>Candidatus Tectimicrobiota</taxon>
        <taxon>Candidatus Entotheonellia</taxon>
        <taxon>Candidatus Entotheonellales</taxon>
        <taxon>Candidatus Entotheonellaceae</taxon>
        <taxon>Candidatus Entotheonella</taxon>
    </lineage>
</organism>
<evidence type="ECO:0000256" key="1">
    <source>
        <dbReference type="PROSITE-ProRule" id="PRU00489"/>
    </source>
</evidence>
<dbReference type="Proteomes" id="UP000019140">
    <property type="component" value="Unassembled WGS sequence"/>
</dbReference>
<evidence type="ECO:0000256" key="2">
    <source>
        <dbReference type="SAM" id="MobiDB-lite"/>
    </source>
</evidence>
<protein>
    <submittedName>
        <fullName evidence="3">Uncharacterized protein</fullName>
    </submittedName>
</protein>
<name>W4MF36_9BACT</name>
<accession>W4MF36</accession>
<feature type="region of interest" description="Disordered" evidence="2">
    <location>
        <begin position="1"/>
        <end position="20"/>
    </location>
</feature>
<dbReference type="AlphaFoldDB" id="W4MF36"/>
<keyword evidence="4" id="KW-1185">Reference proteome</keyword>
<evidence type="ECO:0000313" key="3">
    <source>
        <dbReference type="EMBL" id="ETX08267.1"/>
    </source>
</evidence>
<comment type="caution">
    <text evidence="3">The sequence shown here is derived from an EMBL/GenBank/DDBJ whole genome shotgun (WGS) entry which is preliminary data.</text>
</comment>
<dbReference type="EMBL" id="AZHX01000258">
    <property type="protein sequence ID" value="ETX08267.1"/>
    <property type="molecule type" value="Genomic_DNA"/>
</dbReference>
<dbReference type="HOGENOM" id="CLU_2583174_0_0_7"/>
<dbReference type="PROSITE" id="PS51143">
    <property type="entry name" value="MT_A70"/>
    <property type="match status" value="1"/>
</dbReference>
<dbReference type="Pfam" id="PF05063">
    <property type="entry name" value="MT-A70"/>
    <property type="match status" value="1"/>
</dbReference>
<proteinExistence type="inferred from homology"/>